<evidence type="ECO:0000313" key="3">
    <source>
        <dbReference type="Proteomes" id="UP000319804"/>
    </source>
</evidence>
<feature type="transmembrane region" description="Helical" evidence="1">
    <location>
        <begin position="30"/>
        <end position="51"/>
    </location>
</feature>
<protein>
    <recommendedName>
        <fullName evidence="4">Integral membrane protein</fullName>
    </recommendedName>
</protein>
<keyword evidence="1" id="KW-0812">Transmembrane</keyword>
<feature type="transmembrane region" description="Helical" evidence="1">
    <location>
        <begin position="6"/>
        <end position="23"/>
    </location>
</feature>
<dbReference type="AlphaFoldDB" id="A0A4Y3UIK8"/>
<dbReference type="Proteomes" id="UP000319804">
    <property type="component" value="Unassembled WGS sequence"/>
</dbReference>
<organism evidence="2 3">
    <name type="scientific">Microbacterium lacticum</name>
    <dbReference type="NCBI Taxonomy" id="33885"/>
    <lineage>
        <taxon>Bacteria</taxon>
        <taxon>Bacillati</taxon>
        <taxon>Actinomycetota</taxon>
        <taxon>Actinomycetes</taxon>
        <taxon>Micrococcales</taxon>
        <taxon>Microbacteriaceae</taxon>
        <taxon>Microbacterium</taxon>
    </lineage>
</organism>
<reference evidence="2 3" key="1">
    <citation type="submission" date="2019-06" db="EMBL/GenBank/DDBJ databases">
        <title>Sequencing the genomes of 1000 actinobacteria strains.</title>
        <authorList>
            <person name="Klenk H.-P."/>
        </authorList>
    </citation>
    <scope>NUCLEOTIDE SEQUENCE [LARGE SCALE GENOMIC DNA]</scope>
    <source>
        <strain evidence="2 3">DSM 20427</strain>
    </source>
</reference>
<evidence type="ECO:0008006" key="4">
    <source>
        <dbReference type="Google" id="ProtNLM"/>
    </source>
</evidence>
<dbReference type="OrthoDB" id="5121696at2"/>
<evidence type="ECO:0000313" key="2">
    <source>
        <dbReference type="EMBL" id="TQN00806.1"/>
    </source>
</evidence>
<accession>A0A4Y3UIK8</accession>
<gene>
    <name evidence="2" type="ORF">FHX68_0927</name>
</gene>
<comment type="caution">
    <text evidence="2">The sequence shown here is derived from an EMBL/GenBank/DDBJ whole genome shotgun (WGS) entry which is preliminary data.</text>
</comment>
<keyword evidence="3" id="KW-1185">Reference proteome</keyword>
<name>A0A4Y3UIK8_9MICO</name>
<evidence type="ECO:0000256" key="1">
    <source>
        <dbReference type="SAM" id="Phobius"/>
    </source>
</evidence>
<feature type="transmembrane region" description="Helical" evidence="1">
    <location>
        <begin position="57"/>
        <end position="78"/>
    </location>
</feature>
<dbReference type="EMBL" id="VFPS01000001">
    <property type="protein sequence ID" value="TQN00806.1"/>
    <property type="molecule type" value="Genomic_DNA"/>
</dbReference>
<sequence length="96" mass="10157">MQILLALIFGAVYGGVLHFLMPGRASRGAVLAPMLGAVVAGLVYVVLTWAGVTADNAWLWVAALGAPIVVVPIVLIVLTRTRATHDANERLRLKIS</sequence>
<proteinExistence type="predicted"/>
<keyword evidence="1" id="KW-1133">Transmembrane helix</keyword>
<dbReference type="RefSeq" id="WP_141379187.1">
    <property type="nucleotide sequence ID" value="NZ_BJNA01000004.1"/>
</dbReference>
<keyword evidence="1" id="KW-0472">Membrane</keyword>